<evidence type="ECO:0000256" key="1">
    <source>
        <dbReference type="SAM" id="MobiDB-lite"/>
    </source>
</evidence>
<evidence type="ECO:0000313" key="4">
    <source>
        <dbReference type="Proteomes" id="UP001239994"/>
    </source>
</evidence>
<organism evidence="3 4">
    <name type="scientific">Electrophorus voltai</name>
    <dbReference type="NCBI Taxonomy" id="2609070"/>
    <lineage>
        <taxon>Eukaryota</taxon>
        <taxon>Metazoa</taxon>
        <taxon>Chordata</taxon>
        <taxon>Craniata</taxon>
        <taxon>Vertebrata</taxon>
        <taxon>Euteleostomi</taxon>
        <taxon>Actinopterygii</taxon>
        <taxon>Neopterygii</taxon>
        <taxon>Teleostei</taxon>
        <taxon>Ostariophysi</taxon>
        <taxon>Gymnotiformes</taxon>
        <taxon>Gymnotoidei</taxon>
        <taxon>Gymnotidae</taxon>
        <taxon>Electrophorus</taxon>
    </lineage>
</organism>
<accession>A0AAD8YYH1</accession>
<dbReference type="EMBL" id="JAROKS010000022">
    <property type="protein sequence ID" value="KAK1788924.1"/>
    <property type="molecule type" value="Genomic_DNA"/>
</dbReference>
<dbReference type="InterPro" id="IPR000477">
    <property type="entry name" value="RT_dom"/>
</dbReference>
<protein>
    <recommendedName>
        <fullName evidence="2">Reverse transcriptase domain-containing protein</fullName>
    </recommendedName>
</protein>
<dbReference type="Proteomes" id="UP001239994">
    <property type="component" value="Unassembled WGS sequence"/>
</dbReference>
<feature type="region of interest" description="Disordered" evidence="1">
    <location>
        <begin position="1"/>
        <end position="31"/>
    </location>
</feature>
<proteinExistence type="predicted"/>
<dbReference type="AlphaFoldDB" id="A0AAD8YYH1"/>
<sequence length="175" mass="19220">MEVPRWHPYTPQSPTPCPTDCEDGGRREGTVGITEGKKHRVLYFQVGGGKGRPLPQLWLGPSSALHPGPTDPALRADPYPKVMDLTCRLPLPTLLGVTGSAWRWFQSYLEGSSYQVTWRGSTSKPCRLSTGVPQSSVLGPLLFSLYTHSLGDVISSHGFSYHCYADDTQLFLSTL</sequence>
<evidence type="ECO:0000313" key="3">
    <source>
        <dbReference type="EMBL" id="KAK1788924.1"/>
    </source>
</evidence>
<dbReference type="Pfam" id="PF00078">
    <property type="entry name" value="RVT_1"/>
    <property type="match status" value="1"/>
</dbReference>
<name>A0AAD8YYH1_9TELE</name>
<gene>
    <name evidence="3" type="ORF">P4O66_015841</name>
</gene>
<feature type="domain" description="Reverse transcriptase" evidence="2">
    <location>
        <begin position="102"/>
        <end position="173"/>
    </location>
</feature>
<evidence type="ECO:0000259" key="2">
    <source>
        <dbReference type="Pfam" id="PF00078"/>
    </source>
</evidence>
<comment type="caution">
    <text evidence="3">The sequence shown here is derived from an EMBL/GenBank/DDBJ whole genome shotgun (WGS) entry which is preliminary data.</text>
</comment>
<keyword evidence="4" id="KW-1185">Reference proteome</keyword>
<reference evidence="3" key="1">
    <citation type="submission" date="2023-03" db="EMBL/GenBank/DDBJ databases">
        <title>Electrophorus voltai genome.</title>
        <authorList>
            <person name="Bian C."/>
        </authorList>
    </citation>
    <scope>NUCLEOTIDE SEQUENCE</scope>
    <source>
        <strain evidence="3">CB-2022</strain>
        <tissue evidence="3">Muscle</tissue>
    </source>
</reference>
<dbReference type="PANTHER" id="PTHR33332">
    <property type="entry name" value="REVERSE TRANSCRIPTASE DOMAIN-CONTAINING PROTEIN"/>
    <property type="match status" value="1"/>
</dbReference>